<dbReference type="InterPro" id="IPR044872">
    <property type="entry name" value="CcmK/CsoS1_BMC"/>
</dbReference>
<keyword evidence="7" id="KW-1185">Reference proteome</keyword>
<comment type="caution">
    <text evidence="6">The sequence shown here is derived from an EMBL/GenBank/DDBJ whole genome shotgun (WGS) entry which is preliminary data.</text>
</comment>
<sequence length="264" mass="29626">MSQLAIGMIETVGLAAGIEAADVCLKSANVTLIGYELTKGNGMTVVKIEGNVGAVKAAIEAATIAANKVSKVFSTKVIPRPSLGIDFLMRNCDTVGYESKKAVEELVEIYEDSDEGKNKENIEEDKENPQEKIDVDVLEEIGENKINTEEVETSREKNNLQIEIEEKEPLQEVIEHKVNVEEEDNSEIEESNYIEDNNQELSQIDNSEDDSKDSYNLMHDILDKFKKKNTTEVEYTCNLCKDPKCPRQKGDLKTTCIHYEDQNK</sequence>
<name>A0ABR7JSN4_9FIRM</name>
<dbReference type="RefSeq" id="WP_153972605.1">
    <property type="nucleotide sequence ID" value="NZ_JACRWE010000008.1"/>
</dbReference>
<protein>
    <submittedName>
        <fullName evidence="6">BMC domain-containing protein</fullName>
    </submittedName>
</protein>
<dbReference type="EMBL" id="JACRWE010000008">
    <property type="protein sequence ID" value="MBC5997921.1"/>
    <property type="molecule type" value="Genomic_DNA"/>
</dbReference>
<dbReference type="SMART" id="SM00877">
    <property type="entry name" value="BMC"/>
    <property type="match status" value="1"/>
</dbReference>
<dbReference type="InterPro" id="IPR000249">
    <property type="entry name" value="BMC_dom"/>
</dbReference>
<evidence type="ECO:0000256" key="2">
    <source>
        <dbReference type="ARBA" id="ARBA00024446"/>
    </source>
</evidence>
<dbReference type="PANTHER" id="PTHR33941">
    <property type="entry name" value="PROPANEDIOL UTILIZATION PROTEIN PDUA"/>
    <property type="match status" value="1"/>
</dbReference>
<dbReference type="SUPFAM" id="SSF143414">
    <property type="entry name" value="CcmK-like"/>
    <property type="match status" value="1"/>
</dbReference>
<dbReference type="Proteomes" id="UP000609849">
    <property type="component" value="Unassembled WGS sequence"/>
</dbReference>
<evidence type="ECO:0000256" key="3">
    <source>
        <dbReference type="PROSITE-ProRule" id="PRU01278"/>
    </source>
</evidence>
<comment type="similarity">
    <text evidence="3">Belongs to the bacterial microcompartments protein family.</text>
</comment>
<reference evidence="6 7" key="1">
    <citation type="submission" date="2020-08" db="EMBL/GenBank/DDBJ databases">
        <authorList>
            <person name="Liu C."/>
            <person name="Sun Q."/>
        </authorList>
    </citation>
    <scope>NUCLEOTIDE SEQUENCE [LARGE SCALE GENOMIC DNA]</scope>
    <source>
        <strain evidence="6 7">NSJ-18</strain>
    </source>
</reference>
<feature type="region of interest" description="Disordered" evidence="4">
    <location>
        <begin position="112"/>
        <end position="132"/>
    </location>
</feature>
<feature type="domain" description="BMC" evidence="5">
    <location>
        <begin position="5"/>
        <end position="90"/>
    </location>
</feature>
<organism evidence="6 7">
    <name type="scientific">Romboutsia faecis</name>
    <dbReference type="NCBI Taxonomy" id="2764597"/>
    <lineage>
        <taxon>Bacteria</taxon>
        <taxon>Bacillati</taxon>
        <taxon>Bacillota</taxon>
        <taxon>Clostridia</taxon>
        <taxon>Peptostreptococcales</taxon>
        <taxon>Peptostreptococcaceae</taxon>
        <taxon>Romboutsia</taxon>
    </lineage>
</organism>
<dbReference type="Pfam" id="PF00936">
    <property type="entry name" value="BMC"/>
    <property type="match status" value="1"/>
</dbReference>
<dbReference type="CDD" id="cd07045">
    <property type="entry name" value="BMC_CcmK_like"/>
    <property type="match status" value="1"/>
</dbReference>
<gene>
    <name evidence="6" type="ORF">H8923_14255</name>
</gene>
<dbReference type="Gene3D" id="3.30.70.1710">
    <property type="match status" value="1"/>
</dbReference>
<keyword evidence="2" id="KW-1283">Bacterial microcompartment</keyword>
<evidence type="ECO:0000313" key="7">
    <source>
        <dbReference type="Proteomes" id="UP000609849"/>
    </source>
</evidence>
<evidence type="ECO:0000313" key="6">
    <source>
        <dbReference type="EMBL" id="MBC5997921.1"/>
    </source>
</evidence>
<evidence type="ECO:0000256" key="1">
    <source>
        <dbReference type="ARBA" id="ARBA00024322"/>
    </source>
</evidence>
<dbReference type="InterPro" id="IPR037233">
    <property type="entry name" value="CcmK-like_sf"/>
</dbReference>
<dbReference type="PANTHER" id="PTHR33941:SF11">
    <property type="entry name" value="BACTERIAL MICROCOMPARTMENT SHELL PROTEIN PDUJ"/>
    <property type="match status" value="1"/>
</dbReference>
<evidence type="ECO:0000256" key="4">
    <source>
        <dbReference type="SAM" id="MobiDB-lite"/>
    </source>
</evidence>
<feature type="compositionally biased region" description="Basic and acidic residues" evidence="4">
    <location>
        <begin position="115"/>
        <end position="132"/>
    </location>
</feature>
<dbReference type="PROSITE" id="PS51930">
    <property type="entry name" value="BMC_2"/>
    <property type="match status" value="1"/>
</dbReference>
<comment type="subcellular location">
    <subcellularLocation>
        <location evidence="1">Bacterial microcompartment</location>
    </subcellularLocation>
</comment>
<dbReference type="InterPro" id="IPR050575">
    <property type="entry name" value="BMC_shell"/>
</dbReference>
<proteinExistence type="inferred from homology"/>
<accession>A0ABR7JSN4</accession>
<evidence type="ECO:0000259" key="5">
    <source>
        <dbReference type="PROSITE" id="PS51930"/>
    </source>
</evidence>